<evidence type="ECO:0000313" key="2">
    <source>
        <dbReference type="Proteomes" id="UP001253595"/>
    </source>
</evidence>
<reference evidence="1 2" key="1">
    <citation type="submission" date="2023-07" db="EMBL/GenBank/DDBJ databases">
        <title>Sorghum-associated microbial communities from plants grown in Nebraska, USA.</title>
        <authorList>
            <person name="Schachtman D."/>
        </authorList>
    </citation>
    <scope>NUCLEOTIDE SEQUENCE [LARGE SCALE GENOMIC DNA]</scope>
    <source>
        <strain evidence="1 2">BE190</strain>
    </source>
</reference>
<name>A0ABU1UTU9_9GAMM</name>
<comment type="caution">
    <text evidence="1">The sequence shown here is derived from an EMBL/GenBank/DDBJ whole genome shotgun (WGS) entry which is preliminary data.</text>
</comment>
<accession>A0ABU1UTU9</accession>
<dbReference type="RefSeq" id="WP_310068439.1">
    <property type="nucleotide sequence ID" value="NZ_JAVDVX010000001.1"/>
</dbReference>
<evidence type="ECO:0008006" key="3">
    <source>
        <dbReference type="Google" id="ProtNLM"/>
    </source>
</evidence>
<dbReference type="InterPro" id="IPR025332">
    <property type="entry name" value="DUF4238"/>
</dbReference>
<protein>
    <recommendedName>
        <fullName evidence="3">DUF4238 domain-containing protein</fullName>
    </recommendedName>
</protein>
<sequence length="373" mass="42980">MPEKKKQHLVPACYLKNFIANTTEQLKENPNYESGIYVNNNTLTSGWKLRSIRHVSLTKPYFYNLPEDNPEQPMVENFLSKVEGDFSKYFKEVNEGTITNENMSFFSYFVTLQYMRVDTFINMFQGAWDKIAGFMDNFEGGDKYKTALKDITKRQLPIIDLGYLLHPHSTIIYNSTPFKFLTSDNPVVRRQINISDAVEIIPSRSLVEFENESIEFVFFFFPLSPRVAYVSCELIRPGCNAVIFSKDDLSNIFFLNYYSIVNSHEKVFSSVIEPMKAESQLSQLLMQENKTTIKIYTQTKRLISPGSIEGNAKSIVSLKIEDIEQVGFINKEDEITLVEVIENGRSIRGMRNCKVTFIDYVNGIVTIESNFQP</sequence>
<organism evidence="1 2">
    <name type="scientific">Cellvibrio fibrivorans</name>
    <dbReference type="NCBI Taxonomy" id="126350"/>
    <lineage>
        <taxon>Bacteria</taxon>
        <taxon>Pseudomonadati</taxon>
        <taxon>Pseudomonadota</taxon>
        <taxon>Gammaproteobacteria</taxon>
        <taxon>Cellvibrionales</taxon>
        <taxon>Cellvibrionaceae</taxon>
        <taxon>Cellvibrio</taxon>
    </lineage>
</organism>
<keyword evidence="2" id="KW-1185">Reference proteome</keyword>
<dbReference type="Pfam" id="PF14022">
    <property type="entry name" value="DUF4238"/>
    <property type="match status" value="1"/>
</dbReference>
<gene>
    <name evidence="1" type="ORF">J2X05_000602</name>
</gene>
<dbReference type="EMBL" id="JAVDVX010000001">
    <property type="protein sequence ID" value="MDR7088599.1"/>
    <property type="molecule type" value="Genomic_DNA"/>
</dbReference>
<dbReference type="Proteomes" id="UP001253595">
    <property type="component" value="Unassembled WGS sequence"/>
</dbReference>
<evidence type="ECO:0000313" key="1">
    <source>
        <dbReference type="EMBL" id="MDR7088599.1"/>
    </source>
</evidence>
<proteinExistence type="predicted"/>